<dbReference type="STRING" id="1763537.ULVI_01500"/>
<dbReference type="SUPFAM" id="SSF53756">
    <property type="entry name" value="UDP-Glycosyltransferase/glycogen phosphorylase"/>
    <property type="match status" value="1"/>
</dbReference>
<evidence type="ECO:0000313" key="1">
    <source>
        <dbReference type="EMBL" id="OAB81521.1"/>
    </source>
</evidence>
<dbReference type="GO" id="GO:0016740">
    <property type="term" value="F:transferase activity"/>
    <property type="evidence" value="ECO:0007669"/>
    <property type="project" value="UniProtKB-KW"/>
</dbReference>
<gene>
    <name evidence="1" type="ORF">ULVI_01500</name>
</gene>
<keyword evidence="2" id="KW-1185">Reference proteome</keyword>
<dbReference type="Gene3D" id="3.40.50.2000">
    <property type="entry name" value="Glycogen Phosphorylase B"/>
    <property type="match status" value="1"/>
</dbReference>
<sequence>MKTLLIIGHTIPEPATTAAGGRMMQLIKLFSQNEYTIVFASTASISERSVNLDILGITYEAIQLNDPSFDVFISTLNPSVVLFDRFITEEQFGWRVAEHCPNALRILDTEDLHFLRKARAKAVKQGIPVSEADLYTDIAKRELASIFRCDVSLIISEFEIELLQKTFQVPFGILFYLPLLLDELTEDFIEQLPPFEARIDFMTIGNFLHAPNVDAVLELKNKIWPLIKRELPQATLQVFGAYAPQQIRELNNKKEGFLLKGWAEDAGHVFQSARVCLAPLRFGAGLKGKLLDAMQYGTPSVTTTVGAEGMCGIFPFNGSIKDEPYDFASEAIQLYTEKSKWIRAQKNGFDLIEKRFQKQLFSEKFIKKVIWLQGNLGAHRNSFFLGQVFQHHTLKSSKYLSRWIEAKNGR</sequence>
<dbReference type="RefSeq" id="WP_068588832.1">
    <property type="nucleotide sequence ID" value="NZ_LRXL01000012.1"/>
</dbReference>
<accession>A0A167K965</accession>
<proteinExistence type="predicted"/>
<protein>
    <submittedName>
        <fullName evidence="1">Glycosyltransferase</fullName>
    </submittedName>
</protein>
<keyword evidence="1" id="KW-0808">Transferase</keyword>
<dbReference type="Pfam" id="PF13692">
    <property type="entry name" value="Glyco_trans_1_4"/>
    <property type="match status" value="1"/>
</dbReference>
<comment type="caution">
    <text evidence="1">The sequence shown here is derived from an EMBL/GenBank/DDBJ whole genome shotgun (WGS) entry which is preliminary data.</text>
</comment>
<dbReference type="Proteomes" id="UP000077013">
    <property type="component" value="Unassembled WGS sequence"/>
</dbReference>
<reference evidence="1 2" key="1">
    <citation type="submission" date="2016-02" db="EMBL/GenBank/DDBJ databases">
        <title>Ulvibacter sp. LPB0005, isolated from Thais luteostoma.</title>
        <authorList>
            <person name="Shin S.-K."/>
            <person name="Yi H."/>
        </authorList>
    </citation>
    <scope>NUCLEOTIDE SEQUENCE [LARGE SCALE GENOMIC DNA]</scope>
    <source>
        <strain evidence="1 2">LPB0005</strain>
    </source>
</reference>
<dbReference type="EMBL" id="LRXL01000012">
    <property type="protein sequence ID" value="OAB81521.1"/>
    <property type="molecule type" value="Genomic_DNA"/>
</dbReference>
<dbReference type="CDD" id="cd03801">
    <property type="entry name" value="GT4_PimA-like"/>
    <property type="match status" value="1"/>
</dbReference>
<evidence type="ECO:0000313" key="2">
    <source>
        <dbReference type="Proteomes" id="UP000077013"/>
    </source>
</evidence>
<organism evidence="1 2">
    <name type="scientific">Cochleicola gelatinilyticus</name>
    <dbReference type="NCBI Taxonomy" id="1763537"/>
    <lineage>
        <taxon>Bacteria</taxon>
        <taxon>Pseudomonadati</taxon>
        <taxon>Bacteroidota</taxon>
        <taxon>Flavobacteriia</taxon>
        <taxon>Flavobacteriales</taxon>
        <taxon>Flavobacteriaceae</taxon>
        <taxon>Cochleicola</taxon>
    </lineage>
</organism>
<dbReference type="AlphaFoldDB" id="A0A167K965"/>
<name>A0A167K965_9FLAO</name>